<reference evidence="2 3" key="1">
    <citation type="submission" date="2019-02" db="EMBL/GenBank/DDBJ databases">
        <title>Deep-cultivation of Planctomycetes and their phenomic and genomic characterization uncovers novel biology.</title>
        <authorList>
            <person name="Wiegand S."/>
            <person name="Jogler M."/>
            <person name="Boedeker C."/>
            <person name="Pinto D."/>
            <person name="Vollmers J."/>
            <person name="Rivas-Marin E."/>
            <person name="Kohn T."/>
            <person name="Peeters S.H."/>
            <person name="Heuer A."/>
            <person name="Rast P."/>
            <person name="Oberbeckmann S."/>
            <person name="Bunk B."/>
            <person name="Jeske O."/>
            <person name="Meyerdierks A."/>
            <person name="Storesund J.E."/>
            <person name="Kallscheuer N."/>
            <person name="Luecker S."/>
            <person name="Lage O.M."/>
            <person name="Pohl T."/>
            <person name="Merkel B.J."/>
            <person name="Hornburger P."/>
            <person name="Mueller R.-W."/>
            <person name="Bruemmer F."/>
            <person name="Labrenz M."/>
            <person name="Spormann A.M."/>
            <person name="Op den Camp H."/>
            <person name="Overmann J."/>
            <person name="Amann R."/>
            <person name="Jetten M.S.M."/>
            <person name="Mascher T."/>
            <person name="Medema M.H."/>
            <person name="Devos D.P."/>
            <person name="Kaster A.-K."/>
            <person name="Ovreas L."/>
            <person name="Rohde M."/>
            <person name="Galperin M.Y."/>
            <person name="Jogler C."/>
        </authorList>
    </citation>
    <scope>NUCLEOTIDE SEQUENCE [LARGE SCALE GENOMIC DNA]</scope>
    <source>
        <strain evidence="2 3">HG15A2</strain>
    </source>
</reference>
<keyword evidence="1" id="KW-0732">Signal</keyword>
<keyword evidence="3" id="KW-1185">Reference proteome</keyword>
<evidence type="ECO:0000313" key="2">
    <source>
        <dbReference type="EMBL" id="QDS97623.1"/>
    </source>
</evidence>
<proteinExistence type="predicted"/>
<organism evidence="2 3">
    <name type="scientific">Adhaeretor mobilis</name>
    <dbReference type="NCBI Taxonomy" id="1930276"/>
    <lineage>
        <taxon>Bacteria</taxon>
        <taxon>Pseudomonadati</taxon>
        <taxon>Planctomycetota</taxon>
        <taxon>Planctomycetia</taxon>
        <taxon>Pirellulales</taxon>
        <taxon>Lacipirellulaceae</taxon>
        <taxon>Adhaeretor</taxon>
    </lineage>
</organism>
<dbReference type="Proteomes" id="UP000319852">
    <property type="component" value="Chromosome"/>
</dbReference>
<feature type="chain" id="PRO_5022031217" evidence="1">
    <location>
        <begin position="22"/>
        <end position="315"/>
    </location>
</feature>
<dbReference type="KEGG" id="amob:HG15A2_08870"/>
<accession>A0A517MRW9</accession>
<name>A0A517MRW9_9BACT</name>
<protein>
    <submittedName>
        <fullName evidence="2">Uncharacterized protein</fullName>
    </submittedName>
</protein>
<gene>
    <name evidence="2" type="ORF">HG15A2_08870</name>
</gene>
<evidence type="ECO:0000256" key="1">
    <source>
        <dbReference type="SAM" id="SignalP"/>
    </source>
</evidence>
<feature type="signal peptide" evidence="1">
    <location>
        <begin position="1"/>
        <end position="21"/>
    </location>
</feature>
<evidence type="ECO:0000313" key="3">
    <source>
        <dbReference type="Proteomes" id="UP000319852"/>
    </source>
</evidence>
<dbReference type="EMBL" id="CP036263">
    <property type="protein sequence ID" value="QDS97623.1"/>
    <property type="molecule type" value="Genomic_DNA"/>
</dbReference>
<sequence precursor="true">MFVRSSIGFLFSLTLCLPLVAQIPQQSQPVKDRAVQPATATSVVPQQRPIRFALRAARIGDRVQQRVGVEMQLKTLITQSGQTAHESDTTMRRQQQRLVEVTAVEGENFKAARVEFPLSRMQVPKELDPESAVADVLAPQPIEGKVYLVTRVDGKLKITDASGELPPVEEYKLVADSLATLGKPNLLARHLLKVQPQVGQRVLVPREIAKSLFGMNDDIGAIKRFELTLSELKAAPAGGFPLAVFMAKIETMPSETSPMEMSVEGKLTMEISTCRIVAAELAGPIGMSSEQQTAEGFFHYGVSGQLRMATSATYR</sequence>
<dbReference type="AlphaFoldDB" id="A0A517MRW9"/>